<dbReference type="Gene3D" id="3.40.50.150">
    <property type="entry name" value="Vaccinia Virus protein VP39"/>
    <property type="match status" value="1"/>
</dbReference>
<dbReference type="EMBL" id="CP151512">
    <property type="protein sequence ID" value="WZN65582.1"/>
    <property type="molecule type" value="Genomic_DNA"/>
</dbReference>
<accession>A0AAX4PI10</accession>
<protein>
    <submittedName>
        <fullName evidence="2">DUF938 domain-containing protein</fullName>
    </submittedName>
</protein>
<dbReference type="AlphaFoldDB" id="A0AAX4PI10"/>
<evidence type="ECO:0000313" key="3">
    <source>
        <dbReference type="Proteomes" id="UP001472866"/>
    </source>
</evidence>
<gene>
    <name evidence="2" type="ORF">HKI87_12g71420</name>
</gene>
<dbReference type="InterPro" id="IPR010342">
    <property type="entry name" value="DUF938"/>
</dbReference>
<evidence type="ECO:0000313" key="2">
    <source>
        <dbReference type="EMBL" id="WZN65582.1"/>
    </source>
</evidence>
<dbReference type="InterPro" id="IPR029063">
    <property type="entry name" value="SAM-dependent_MTases_sf"/>
</dbReference>
<sequence length="218" mass="23818">MGGASPRLYSAACERNKGPILEVLRSHLVKSPRLPARILELACGSGQHCAFLAGHLAKDGLVQRWFPTDLGISEKRSSVEGYVTEEPGASDVVELPARELDASQEAWAEEVKDLQLTDIYVSNLTHISPWEATVGLLSGAGKVLPPQGLVIIYGPFKVDFNHTSESNAAFDESLQSRDPRWGYRDVSEIEEEASKHGLELVQTISMPANNKTLLLRKG</sequence>
<proteinExistence type="inferred from homology"/>
<name>A0AAX4PI10_9CHLO</name>
<keyword evidence="3" id="KW-1185">Reference proteome</keyword>
<evidence type="ECO:0000256" key="1">
    <source>
        <dbReference type="ARBA" id="ARBA00008308"/>
    </source>
</evidence>
<organism evidence="2 3">
    <name type="scientific">Chloropicon roscoffensis</name>
    <dbReference type="NCBI Taxonomy" id="1461544"/>
    <lineage>
        <taxon>Eukaryota</taxon>
        <taxon>Viridiplantae</taxon>
        <taxon>Chlorophyta</taxon>
        <taxon>Chloropicophyceae</taxon>
        <taxon>Chloropicales</taxon>
        <taxon>Chloropicaceae</taxon>
        <taxon>Chloropicon</taxon>
    </lineage>
</organism>
<dbReference type="PANTHER" id="PTHR20974">
    <property type="entry name" value="UPF0585 PROTEIN CG18661"/>
    <property type="match status" value="1"/>
</dbReference>
<dbReference type="SUPFAM" id="SSF53335">
    <property type="entry name" value="S-adenosyl-L-methionine-dependent methyltransferases"/>
    <property type="match status" value="1"/>
</dbReference>
<dbReference type="Pfam" id="PF06080">
    <property type="entry name" value="DUF938"/>
    <property type="match status" value="1"/>
</dbReference>
<dbReference type="PANTHER" id="PTHR20974:SF0">
    <property type="entry name" value="UPF0585 PROTEIN CG18661"/>
    <property type="match status" value="1"/>
</dbReference>
<reference evidence="2 3" key="1">
    <citation type="submission" date="2024-03" db="EMBL/GenBank/DDBJ databases">
        <title>Complete genome sequence of the green alga Chloropicon roscoffensis RCC1871.</title>
        <authorList>
            <person name="Lemieux C."/>
            <person name="Pombert J.-F."/>
            <person name="Otis C."/>
            <person name="Turmel M."/>
        </authorList>
    </citation>
    <scope>NUCLEOTIDE SEQUENCE [LARGE SCALE GENOMIC DNA]</scope>
    <source>
        <strain evidence="2 3">RCC1871</strain>
    </source>
</reference>
<comment type="similarity">
    <text evidence="1">Belongs to the UPF0585 family.</text>
</comment>
<dbReference type="Proteomes" id="UP001472866">
    <property type="component" value="Chromosome 12"/>
</dbReference>